<name>A0A2U3QJU2_9BACT</name>
<dbReference type="AlphaFoldDB" id="A0A2U3QJU2"/>
<evidence type="ECO:0000313" key="2">
    <source>
        <dbReference type="EMBL" id="SPQ01684.1"/>
    </source>
</evidence>
<dbReference type="Proteomes" id="UP000245125">
    <property type="component" value="Unassembled WGS sequence"/>
</dbReference>
<dbReference type="EMBL" id="OUUY01000115">
    <property type="protein sequence ID" value="SPQ01684.1"/>
    <property type="molecule type" value="Genomic_DNA"/>
</dbReference>
<feature type="signal peptide" evidence="1">
    <location>
        <begin position="1"/>
        <end position="21"/>
    </location>
</feature>
<evidence type="ECO:0000313" key="3">
    <source>
        <dbReference type="Proteomes" id="UP000245125"/>
    </source>
</evidence>
<dbReference type="OrthoDB" id="5418846at2"/>
<organism evidence="2 3">
    <name type="scientific">Candidatus Sulfobium mesophilum</name>
    <dbReference type="NCBI Taxonomy" id="2016548"/>
    <lineage>
        <taxon>Bacteria</taxon>
        <taxon>Pseudomonadati</taxon>
        <taxon>Nitrospirota</taxon>
        <taxon>Nitrospiria</taxon>
        <taxon>Nitrospirales</taxon>
        <taxon>Nitrospiraceae</taxon>
        <taxon>Candidatus Sulfobium</taxon>
    </lineage>
</organism>
<gene>
    <name evidence="2" type="ORF">NBG4_660005</name>
</gene>
<dbReference type="InterPro" id="IPR021523">
    <property type="entry name" value="DUF3187"/>
</dbReference>
<reference evidence="3" key="1">
    <citation type="submission" date="2018-03" db="EMBL/GenBank/DDBJ databases">
        <authorList>
            <person name="Zecchin S."/>
        </authorList>
    </citation>
    <scope>NUCLEOTIDE SEQUENCE [LARGE SCALE GENOMIC DNA]</scope>
</reference>
<keyword evidence="1" id="KW-0732">Signal</keyword>
<evidence type="ECO:0008006" key="4">
    <source>
        <dbReference type="Google" id="ProtNLM"/>
    </source>
</evidence>
<dbReference type="Pfam" id="PF11383">
    <property type="entry name" value="DUF3187"/>
    <property type="match status" value="1"/>
</dbReference>
<feature type="chain" id="PRO_5015527094" description="DUF3187 family protein" evidence="1">
    <location>
        <begin position="22"/>
        <end position="319"/>
    </location>
</feature>
<sequence>MKKNIFFVFAIFLLFSSPSSAFEGPLQLKNQFPLFLYVNAPYLESAATGNSFSAGLSHSSVFMTRNSAAWSVNLDMEITELNLRLRKVIPGLFEVGIEVPVMVTASGFMDGFLESYHKTFGFPDYGRDTRPTNSFLYEVRRNGAIVVQGRNGDIGIGDLRLTAKREIRRDDPAISVKADVELPAGSASDGHGSGSIDTGLSLLLDKKITERIISYWNAGVIFPGVLRAQEEVALRTSFYGGGAIEAALWDHFSLIGQIMFQTSPFPKTDIGPIDRIAALLSVGGRYSSGKNSLEFSLTEDPNTAGAPDVIFNLTYQRRF</sequence>
<protein>
    <recommendedName>
        <fullName evidence="4">DUF3187 family protein</fullName>
    </recommendedName>
</protein>
<proteinExistence type="predicted"/>
<keyword evidence="3" id="KW-1185">Reference proteome</keyword>
<evidence type="ECO:0000256" key="1">
    <source>
        <dbReference type="SAM" id="SignalP"/>
    </source>
</evidence>
<accession>A0A2U3QJU2</accession>